<dbReference type="PROSITE" id="PS50893">
    <property type="entry name" value="ABC_TRANSPORTER_2"/>
    <property type="match status" value="1"/>
</dbReference>
<evidence type="ECO:0000256" key="4">
    <source>
        <dbReference type="ARBA" id="ARBA00022840"/>
    </source>
</evidence>
<dbReference type="OrthoDB" id="9806726at2"/>
<name>A0A437LX52_9PROT</name>
<dbReference type="Proteomes" id="UP000282957">
    <property type="component" value="Unassembled WGS sequence"/>
</dbReference>
<dbReference type="EMBL" id="SACL01000015">
    <property type="protein sequence ID" value="RVT89988.1"/>
    <property type="molecule type" value="Genomic_DNA"/>
</dbReference>
<keyword evidence="5" id="KW-0862">Zinc</keyword>
<dbReference type="GO" id="GO:0016887">
    <property type="term" value="F:ATP hydrolysis activity"/>
    <property type="evidence" value="ECO:0007669"/>
    <property type="project" value="InterPro"/>
</dbReference>
<dbReference type="InterPro" id="IPR017871">
    <property type="entry name" value="ABC_transporter-like_CS"/>
</dbReference>
<organism evidence="8 9">
    <name type="scientific">Rhodovarius crocodyli</name>
    <dbReference type="NCBI Taxonomy" id="1979269"/>
    <lineage>
        <taxon>Bacteria</taxon>
        <taxon>Pseudomonadati</taxon>
        <taxon>Pseudomonadota</taxon>
        <taxon>Alphaproteobacteria</taxon>
        <taxon>Acetobacterales</taxon>
        <taxon>Roseomonadaceae</taxon>
        <taxon>Rhodovarius</taxon>
    </lineage>
</organism>
<dbReference type="GO" id="GO:0005524">
    <property type="term" value="F:ATP binding"/>
    <property type="evidence" value="ECO:0007669"/>
    <property type="project" value="UniProtKB-KW"/>
</dbReference>
<dbReference type="Pfam" id="PF00005">
    <property type="entry name" value="ABC_tran"/>
    <property type="match status" value="1"/>
</dbReference>
<dbReference type="PANTHER" id="PTHR42734:SF6">
    <property type="entry name" value="MOLYBDATE IMPORT ATP-BINDING PROTEIN MOLC"/>
    <property type="match status" value="1"/>
</dbReference>
<dbReference type="AlphaFoldDB" id="A0A437LX52"/>
<keyword evidence="2" id="KW-0813">Transport</keyword>
<keyword evidence="5" id="KW-0864">Zinc transport</keyword>
<dbReference type="GO" id="GO:0006829">
    <property type="term" value="P:zinc ion transport"/>
    <property type="evidence" value="ECO:0007669"/>
    <property type="project" value="UniProtKB-KW"/>
</dbReference>
<evidence type="ECO:0000256" key="5">
    <source>
        <dbReference type="ARBA" id="ARBA00022906"/>
    </source>
</evidence>
<accession>A0A437LX52</accession>
<keyword evidence="9" id="KW-1185">Reference proteome</keyword>
<comment type="caution">
    <text evidence="8">The sequence shown here is derived from an EMBL/GenBank/DDBJ whole genome shotgun (WGS) entry which is preliminary data.</text>
</comment>
<evidence type="ECO:0000259" key="7">
    <source>
        <dbReference type="PROSITE" id="PS50893"/>
    </source>
</evidence>
<dbReference type="Gene3D" id="3.40.50.300">
    <property type="entry name" value="P-loop containing nucleotide triphosphate hydrolases"/>
    <property type="match status" value="1"/>
</dbReference>
<sequence>MIAAENGGHGYRPGQWLFRHLDFRVAPGEVMAVLGPNGRGKTTLLRGLCGTLAWREGRVRLGGALGYVPQALATETGYTALEMVLMGRSRFHGRFGTPGRADVARAEACLDEVGLADVARSRFDRLSGGQRQLALLARALATDCAALVLDEPASALDLANQGVMLRLLRRLAAEKGLAILFTTHHPDHALAIAHQALLMLPAGEHLHAPRDEALSEANLQRLYGVPIRRVAFEGGETLVPMHSL</sequence>
<dbReference type="InterPro" id="IPR003439">
    <property type="entry name" value="ABC_transporter-like_ATP-bd"/>
</dbReference>
<keyword evidence="4 8" id="KW-0067">ATP-binding</keyword>
<evidence type="ECO:0000313" key="9">
    <source>
        <dbReference type="Proteomes" id="UP000282957"/>
    </source>
</evidence>
<dbReference type="RefSeq" id="WP_127790170.1">
    <property type="nucleotide sequence ID" value="NZ_SACL01000015.1"/>
</dbReference>
<keyword evidence="3" id="KW-0547">Nucleotide-binding</keyword>
<dbReference type="InterPro" id="IPR050153">
    <property type="entry name" value="Metal_Ion_Import_ABC"/>
</dbReference>
<reference evidence="8 9" key="1">
    <citation type="submission" date="2019-01" db="EMBL/GenBank/DDBJ databases">
        <authorList>
            <person name="Chen W.-M."/>
        </authorList>
    </citation>
    <scope>NUCLEOTIDE SEQUENCE [LARGE SCALE GENOMIC DNA]</scope>
    <source>
        <strain evidence="8 9">CCP-6</strain>
    </source>
</reference>
<dbReference type="SUPFAM" id="SSF52540">
    <property type="entry name" value="P-loop containing nucleoside triphosphate hydrolases"/>
    <property type="match status" value="1"/>
</dbReference>
<dbReference type="PROSITE" id="PS00211">
    <property type="entry name" value="ABC_TRANSPORTER_1"/>
    <property type="match status" value="1"/>
</dbReference>
<protein>
    <submittedName>
        <fullName evidence="8">ABC transporter ATP-binding protein</fullName>
    </submittedName>
</protein>
<evidence type="ECO:0000313" key="8">
    <source>
        <dbReference type="EMBL" id="RVT89988.1"/>
    </source>
</evidence>
<dbReference type="SMART" id="SM00382">
    <property type="entry name" value="AAA"/>
    <property type="match status" value="1"/>
</dbReference>
<evidence type="ECO:0000256" key="6">
    <source>
        <dbReference type="ARBA" id="ARBA00023065"/>
    </source>
</evidence>
<dbReference type="InterPro" id="IPR027417">
    <property type="entry name" value="P-loop_NTPase"/>
</dbReference>
<evidence type="ECO:0000256" key="2">
    <source>
        <dbReference type="ARBA" id="ARBA00022448"/>
    </source>
</evidence>
<evidence type="ECO:0000256" key="1">
    <source>
        <dbReference type="ARBA" id="ARBA00005417"/>
    </source>
</evidence>
<proteinExistence type="inferred from homology"/>
<gene>
    <name evidence="8" type="ORF">EOD42_24160</name>
</gene>
<dbReference type="InterPro" id="IPR003593">
    <property type="entry name" value="AAA+_ATPase"/>
</dbReference>
<dbReference type="PANTHER" id="PTHR42734">
    <property type="entry name" value="METAL TRANSPORT SYSTEM ATP-BINDING PROTEIN TM_0124-RELATED"/>
    <property type="match status" value="1"/>
</dbReference>
<keyword evidence="6" id="KW-0406">Ion transport</keyword>
<feature type="domain" description="ABC transporter" evidence="7">
    <location>
        <begin position="2"/>
        <end position="226"/>
    </location>
</feature>
<evidence type="ECO:0000256" key="3">
    <source>
        <dbReference type="ARBA" id="ARBA00022741"/>
    </source>
</evidence>
<comment type="similarity">
    <text evidence="1">Belongs to the ABC transporter superfamily.</text>
</comment>